<dbReference type="InterPro" id="IPR001387">
    <property type="entry name" value="Cro/C1-type_HTH"/>
</dbReference>
<dbReference type="CDD" id="cd00093">
    <property type="entry name" value="HTH_XRE"/>
    <property type="match status" value="1"/>
</dbReference>
<evidence type="ECO:0000313" key="1">
    <source>
        <dbReference type="EMBL" id="TRL39852.1"/>
    </source>
</evidence>
<dbReference type="SUPFAM" id="SSF51306">
    <property type="entry name" value="LexA/Signal peptidase"/>
    <property type="match status" value="1"/>
</dbReference>
<reference evidence="1 2" key="1">
    <citation type="submission" date="2019-07" db="EMBL/GenBank/DDBJ databases">
        <title>Ln-dependent methylotrophs.</title>
        <authorList>
            <person name="Tani A."/>
        </authorList>
    </citation>
    <scope>NUCLEOTIDE SEQUENCE [LARGE SCALE GENOMIC DNA]</scope>
    <source>
        <strain evidence="1 2">SM12</strain>
    </source>
</reference>
<dbReference type="Proteomes" id="UP000316801">
    <property type="component" value="Unassembled WGS sequence"/>
</dbReference>
<dbReference type="EMBL" id="VJMG01000017">
    <property type="protein sequence ID" value="TRL39852.1"/>
    <property type="molecule type" value="Genomic_DNA"/>
</dbReference>
<dbReference type="Gene3D" id="2.10.109.10">
    <property type="entry name" value="Umud Fragment, subunit A"/>
    <property type="match status" value="1"/>
</dbReference>
<accession>A0A549TCY9</accession>
<comment type="caution">
    <text evidence="1">The sequence shown here is derived from an EMBL/GenBank/DDBJ whole genome shotgun (WGS) entry which is preliminary data.</text>
</comment>
<dbReference type="CDD" id="cd06529">
    <property type="entry name" value="S24_LexA-like"/>
    <property type="match status" value="1"/>
</dbReference>
<sequence length="202" mass="21977">MAYDQRETKEWLRAVARHFNVSPSQLALNSGIAASTLTRYLNDTTNTVGISQSSLEKVSHYSGFRPGQVPGRSRGLSEPDVLPYAQDDDHKPKWVEAAVEAARAGKNGVEAWVMKGAALDGLGVMPGDIAIVDQNRRAKAGDIVLAQIVDHTLGAAETVLRLYQTPFLVTHSMRLGPQRPEQVDDDRVSIAGVVIATIRLQH</sequence>
<keyword evidence="2" id="KW-1185">Reference proteome</keyword>
<protein>
    <submittedName>
        <fullName evidence="1">Uncharacterized protein</fullName>
    </submittedName>
</protein>
<dbReference type="AlphaFoldDB" id="A0A549TCY9"/>
<dbReference type="InterPro" id="IPR039418">
    <property type="entry name" value="LexA-like"/>
</dbReference>
<evidence type="ECO:0000313" key="2">
    <source>
        <dbReference type="Proteomes" id="UP000316801"/>
    </source>
</evidence>
<gene>
    <name evidence="1" type="ORF">FNA46_07915</name>
</gene>
<organism evidence="1 2">
    <name type="scientific">Rhizobium straminoryzae</name>
    <dbReference type="NCBI Taxonomy" id="1387186"/>
    <lineage>
        <taxon>Bacteria</taxon>
        <taxon>Pseudomonadati</taxon>
        <taxon>Pseudomonadota</taxon>
        <taxon>Alphaproteobacteria</taxon>
        <taxon>Hyphomicrobiales</taxon>
        <taxon>Rhizobiaceae</taxon>
        <taxon>Rhizobium/Agrobacterium group</taxon>
        <taxon>Rhizobium</taxon>
    </lineage>
</organism>
<dbReference type="InterPro" id="IPR036286">
    <property type="entry name" value="LexA/Signal_pep-like_sf"/>
</dbReference>
<proteinExistence type="predicted"/>
<dbReference type="RefSeq" id="WP_143124659.1">
    <property type="nucleotide sequence ID" value="NZ_VJMG01000017.1"/>
</dbReference>
<name>A0A549TCY9_9HYPH</name>